<evidence type="ECO:0000259" key="2">
    <source>
        <dbReference type="PROSITE" id="PS50110"/>
    </source>
</evidence>
<dbReference type="InterPro" id="IPR000160">
    <property type="entry name" value="GGDEF_dom"/>
</dbReference>
<dbReference type="PROSITE" id="PS50887">
    <property type="entry name" value="GGDEF"/>
    <property type="match status" value="1"/>
</dbReference>
<comment type="caution">
    <text evidence="5">The sequence shown here is derived from an EMBL/GenBank/DDBJ whole genome shotgun (WGS) entry which is preliminary data.</text>
</comment>
<reference evidence="5" key="1">
    <citation type="submission" date="2016-09" db="EMBL/GenBank/DDBJ databases">
        <title>Draft genome of thermotolerant cyanobacterium Desertifilum sp. strain IPPAS B-1220.</title>
        <authorList>
            <person name="Sinetova M.A."/>
            <person name="Bolakhan K."/>
            <person name="Zayadan B.K."/>
            <person name="Mironov K.S."/>
            <person name="Ustinova V."/>
            <person name="Kupriyanova E.V."/>
            <person name="Sidorov R.A."/>
            <person name="Skrypnik A.N."/>
            <person name="Gogoleva N.E."/>
            <person name="Gogolev Y.V."/>
            <person name="Los D.A."/>
        </authorList>
    </citation>
    <scope>NUCLEOTIDE SEQUENCE [LARGE SCALE GENOMIC DNA]</scope>
    <source>
        <strain evidence="5">IPPAS B-1220</strain>
    </source>
</reference>
<accession>A0A1E5QCD1</accession>
<protein>
    <submittedName>
        <fullName evidence="5">Histidine kinase</fullName>
    </submittedName>
</protein>
<dbReference type="Gene3D" id="3.40.50.2300">
    <property type="match status" value="1"/>
</dbReference>
<dbReference type="PROSITE" id="PS50883">
    <property type="entry name" value="EAL"/>
    <property type="match status" value="1"/>
</dbReference>
<dbReference type="Pfam" id="PF00072">
    <property type="entry name" value="Response_reg"/>
    <property type="match status" value="1"/>
</dbReference>
<dbReference type="GO" id="GO:0000160">
    <property type="term" value="P:phosphorelay signal transduction system"/>
    <property type="evidence" value="ECO:0007669"/>
    <property type="project" value="InterPro"/>
</dbReference>
<feature type="domain" description="EAL" evidence="3">
    <location>
        <begin position="334"/>
        <end position="587"/>
    </location>
</feature>
<dbReference type="InterPro" id="IPR001789">
    <property type="entry name" value="Sig_transdc_resp-reg_receiver"/>
</dbReference>
<dbReference type="Gene3D" id="3.20.20.450">
    <property type="entry name" value="EAL domain"/>
    <property type="match status" value="1"/>
</dbReference>
<feature type="domain" description="Response regulatory" evidence="2">
    <location>
        <begin position="3"/>
        <end position="119"/>
    </location>
</feature>
<evidence type="ECO:0000256" key="1">
    <source>
        <dbReference type="PROSITE-ProRule" id="PRU00169"/>
    </source>
</evidence>
<dbReference type="STRING" id="1781255.BH720_24955"/>
<dbReference type="RefSeq" id="WP_069969940.1">
    <property type="nucleotide sequence ID" value="NZ_CM124774.1"/>
</dbReference>
<dbReference type="SMART" id="SM00267">
    <property type="entry name" value="GGDEF"/>
    <property type="match status" value="1"/>
</dbReference>
<dbReference type="OrthoDB" id="9127033at2"/>
<evidence type="ECO:0000259" key="4">
    <source>
        <dbReference type="PROSITE" id="PS50887"/>
    </source>
</evidence>
<organism evidence="5">
    <name type="scientific">Desertifilum tharense IPPAS B-1220</name>
    <dbReference type="NCBI Taxonomy" id="1781255"/>
    <lineage>
        <taxon>Bacteria</taxon>
        <taxon>Bacillati</taxon>
        <taxon>Cyanobacteriota</taxon>
        <taxon>Cyanophyceae</taxon>
        <taxon>Desertifilales</taxon>
        <taxon>Desertifilaceae</taxon>
        <taxon>Desertifilum</taxon>
    </lineage>
</organism>
<dbReference type="SUPFAM" id="SSF52172">
    <property type="entry name" value="CheY-like"/>
    <property type="match status" value="1"/>
</dbReference>
<proteinExistence type="predicted"/>
<keyword evidence="5" id="KW-0418">Kinase</keyword>
<dbReference type="PANTHER" id="PTHR44757">
    <property type="entry name" value="DIGUANYLATE CYCLASE DGCP"/>
    <property type="match status" value="1"/>
</dbReference>
<evidence type="ECO:0000313" key="5">
    <source>
        <dbReference type="EMBL" id="OEJ72332.1"/>
    </source>
</evidence>
<dbReference type="EMBL" id="MJGC01000132">
    <property type="protein sequence ID" value="OEJ72332.1"/>
    <property type="molecule type" value="Genomic_DNA"/>
</dbReference>
<dbReference type="SMART" id="SM00052">
    <property type="entry name" value="EAL"/>
    <property type="match status" value="1"/>
</dbReference>
<dbReference type="CDD" id="cd01949">
    <property type="entry name" value="GGDEF"/>
    <property type="match status" value="1"/>
</dbReference>
<dbReference type="Pfam" id="PF00563">
    <property type="entry name" value="EAL"/>
    <property type="match status" value="1"/>
</dbReference>
<dbReference type="AlphaFoldDB" id="A0A1E5QCD1"/>
<dbReference type="CDD" id="cd17574">
    <property type="entry name" value="REC_OmpR"/>
    <property type="match status" value="1"/>
</dbReference>
<keyword evidence="5" id="KW-0808">Transferase</keyword>
<dbReference type="SUPFAM" id="SSF55073">
    <property type="entry name" value="Nucleotide cyclase"/>
    <property type="match status" value="1"/>
</dbReference>
<dbReference type="GO" id="GO:0016301">
    <property type="term" value="F:kinase activity"/>
    <property type="evidence" value="ECO:0007669"/>
    <property type="project" value="UniProtKB-KW"/>
</dbReference>
<dbReference type="InterPro" id="IPR052155">
    <property type="entry name" value="Biofilm_reg_signaling"/>
</dbReference>
<feature type="modified residue" description="4-aspartylphosphate" evidence="1">
    <location>
        <position position="52"/>
    </location>
</feature>
<dbReference type="InterPro" id="IPR011006">
    <property type="entry name" value="CheY-like_superfamily"/>
</dbReference>
<dbReference type="PROSITE" id="PS50110">
    <property type="entry name" value="RESPONSE_REGULATORY"/>
    <property type="match status" value="1"/>
</dbReference>
<dbReference type="InterPro" id="IPR029787">
    <property type="entry name" value="Nucleotide_cyclase"/>
</dbReference>
<sequence length="587" mass="65772">MKKILVIEDEPSVRNNLLRLLNAEGFQTLSAEDGNEGIQLAQSQAPDLILCDIMMPEMTGFDVLQVLRSDAQTNTIPFIFLTAKADRSDLRQGMLLGADDYLTKPFTRLELLAAIATRLSKHDAVTQRYNEALKTATEQLNRLAYYDSVTELPNRLLLRERFQQTLQTFAHTTVTASPTSDSPSIAILSLGLDRFQWIHHNLGFTYSDLLLKRVAERLRDCMGENDTVARLEGTQFAIILTTAAARSEMVKNVQKILNVLLHPFELDNYEVFVTPSIGIAIYGKDGEEIEKLVRNAETARNLVQSQSGLRYQFYQPKSDSAKTDRFANRGSPQTLTLETRLHYALERNEFEIFYQPKVNLKTGKLTGAEALIRWLHPQDGRISPAEFLPLAEKTGFIVEIDQWVLRTVCQQVKTWQTEGFSAVQVAVNLSGRQFNQPGITERIVEILKQTQLESHLLEIELTESTLVKNVTAAIATLNDLKQLGIQVAIDDFGTGYSSLGYLKQFPFTTLKIDRCFVSNVTADSTSSAIAIAIIQMAQSLNLKVVAEGVETEAEKAFLAQNQCDEIQGYLISPPLPPNQFSQYLTKA</sequence>
<dbReference type="SMART" id="SM00448">
    <property type="entry name" value="REC"/>
    <property type="match status" value="1"/>
</dbReference>
<evidence type="ECO:0000259" key="3">
    <source>
        <dbReference type="PROSITE" id="PS50883"/>
    </source>
</evidence>
<dbReference type="FunFam" id="3.20.20.450:FF:000001">
    <property type="entry name" value="Cyclic di-GMP phosphodiesterase yahA"/>
    <property type="match status" value="1"/>
</dbReference>
<dbReference type="SUPFAM" id="SSF141868">
    <property type="entry name" value="EAL domain-like"/>
    <property type="match status" value="1"/>
</dbReference>
<dbReference type="InterPro" id="IPR035919">
    <property type="entry name" value="EAL_sf"/>
</dbReference>
<keyword evidence="1" id="KW-0597">Phosphoprotein</keyword>
<dbReference type="Pfam" id="PF00990">
    <property type="entry name" value="GGDEF"/>
    <property type="match status" value="1"/>
</dbReference>
<dbReference type="InterPro" id="IPR043128">
    <property type="entry name" value="Rev_trsase/Diguanyl_cyclase"/>
</dbReference>
<gene>
    <name evidence="5" type="ORF">BH720_24955</name>
</gene>
<dbReference type="NCBIfam" id="TIGR00254">
    <property type="entry name" value="GGDEF"/>
    <property type="match status" value="1"/>
</dbReference>
<dbReference type="CDD" id="cd01948">
    <property type="entry name" value="EAL"/>
    <property type="match status" value="1"/>
</dbReference>
<name>A0A1E5QCD1_9CYAN</name>
<dbReference type="InterPro" id="IPR001633">
    <property type="entry name" value="EAL_dom"/>
</dbReference>
<dbReference type="PANTHER" id="PTHR44757:SF2">
    <property type="entry name" value="BIOFILM ARCHITECTURE MAINTENANCE PROTEIN MBAA"/>
    <property type="match status" value="1"/>
</dbReference>
<feature type="domain" description="GGDEF" evidence="4">
    <location>
        <begin position="183"/>
        <end position="316"/>
    </location>
</feature>
<dbReference type="Gene3D" id="3.30.70.270">
    <property type="match status" value="1"/>
</dbReference>